<organism evidence="2">
    <name type="scientific">Spironucleus salmonicida</name>
    <dbReference type="NCBI Taxonomy" id="348837"/>
    <lineage>
        <taxon>Eukaryota</taxon>
        <taxon>Metamonada</taxon>
        <taxon>Diplomonadida</taxon>
        <taxon>Hexamitidae</taxon>
        <taxon>Hexamitinae</taxon>
        <taxon>Spironucleus</taxon>
    </lineage>
</organism>
<evidence type="ECO:0000313" key="4">
    <source>
        <dbReference type="Proteomes" id="UP000018208"/>
    </source>
</evidence>
<dbReference type="VEuPathDB" id="GiardiaDB:SS50377_20184"/>
<dbReference type="AlphaFoldDB" id="V6LWR4"/>
<dbReference type="Proteomes" id="UP000018208">
    <property type="component" value="Unassembled WGS sequence"/>
</dbReference>
<accession>V6LWR4</accession>
<protein>
    <submittedName>
        <fullName evidence="2">Uncharacterized protein</fullName>
    </submittedName>
</protein>
<feature type="compositionally biased region" description="Basic and acidic residues" evidence="1">
    <location>
        <begin position="1"/>
        <end position="17"/>
    </location>
</feature>
<reference evidence="3" key="2">
    <citation type="submission" date="2020-12" db="EMBL/GenBank/DDBJ databases">
        <title>New Spironucleus salmonicida genome in near-complete chromosomes.</title>
        <authorList>
            <person name="Xu F."/>
            <person name="Kurt Z."/>
            <person name="Jimenez-Gonzalez A."/>
            <person name="Astvaldsson A."/>
            <person name="Andersson J.O."/>
            <person name="Svard S.G."/>
        </authorList>
    </citation>
    <scope>NUCLEOTIDE SEQUENCE</scope>
    <source>
        <strain evidence="3">ATCC 50377</strain>
    </source>
</reference>
<reference evidence="2 3" key="1">
    <citation type="journal article" date="2014" name="PLoS Genet.">
        <title>The Genome of Spironucleus salmonicida Highlights a Fish Pathogen Adapted to Fluctuating Environments.</title>
        <authorList>
            <person name="Xu F."/>
            <person name="Jerlstrom-Hultqvist J."/>
            <person name="Einarsson E."/>
            <person name="Astvaldsson A."/>
            <person name="Svard S.G."/>
            <person name="Andersson J.O."/>
        </authorList>
    </citation>
    <scope>NUCLEOTIDE SEQUENCE</scope>
    <source>
        <strain evidence="3">ATCC 50377</strain>
    </source>
</reference>
<evidence type="ECO:0000313" key="2">
    <source>
        <dbReference type="EMBL" id="EST45239.1"/>
    </source>
</evidence>
<dbReference type="EMBL" id="AUWU02000001">
    <property type="protein sequence ID" value="KAH0576838.1"/>
    <property type="molecule type" value="Genomic_DNA"/>
</dbReference>
<feature type="compositionally biased region" description="Basic residues" evidence="1">
    <location>
        <begin position="18"/>
        <end position="31"/>
    </location>
</feature>
<keyword evidence="4" id="KW-1185">Reference proteome</keyword>
<name>V6LWR4_9EUKA</name>
<dbReference type="EMBL" id="KI546100">
    <property type="protein sequence ID" value="EST45239.1"/>
    <property type="molecule type" value="Genomic_DNA"/>
</dbReference>
<feature type="region of interest" description="Disordered" evidence="1">
    <location>
        <begin position="1"/>
        <end position="44"/>
    </location>
</feature>
<gene>
    <name evidence="2" type="ORF">SS50377_14815</name>
    <name evidence="3" type="ORF">SS50377_20184</name>
</gene>
<sequence length="287" mass="34569">MPSEDKGSHELRNDRNSQKQRRKRHKKHQYKHNTSDQDNPHKIIVSGDYDDQQIQDQQETTHFTSHIHDKQKQQDYNDYFNEYQDQQHGNAEEDDIENILQTVEHFSYQNADQMYKEMNQCVDANRNTQKKHYSGDNTKDLYRCKQEIFQENHKDQYNRHSNKFIGQNHVKEFTIYLKITEDIQYKVISLLRIVETIKLDKNVLILKISSLDQIQKLGLEFSGYEFFIPQQHGIIFTNLKKQVLDQVITYQNYNLLTLKDKICIFTYSPQQIQEVIHSYEMQQFLQQ</sequence>
<proteinExistence type="predicted"/>
<evidence type="ECO:0000256" key="1">
    <source>
        <dbReference type="SAM" id="MobiDB-lite"/>
    </source>
</evidence>
<evidence type="ECO:0000313" key="3">
    <source>
        <dbReference type="EMBL" id="KAH0576838.1"/>
    </source>
</evidence>